<evidence type="ECO:0000256" key="5">
    <source>
        <dbReference type="HAMAP-Rule" id="MF_00373"/>
    </source>
</evidence>
<keyword evidence="8" id="KW-1185">Reference proteome</keyword>
<dbReference type="HAMAP" id="MF_00373">
    <property type="entry name" value="Ribosomal_bL28"/>
    <property type="match status" value="1"/>
</dbReference>
<feature type="region of interest" description="Disordered" evidence="6">
    <location>
        <begin position="17"/>
        <end position="36"/>
    </location>
</feature>
<dbReference type="AlphaFoldDB" id="K6XGP7"/>
<dbReference type="STRING" id="1184609.KILIM_094_00140"/>
<gene>
    <name evidence="5 7" type="primary">rpmB</name>
    <name evidence="7" type="ORF">KILIM_094_00140</name>
</gene>
<dbReference type="InterPro" id="IPR001383">
    <property type="entry name" value="Ribosomal_bL28_bact-type"/>
</dbReference>
<keyword evidence="3 5" id="KW-0687">Ribonucleoprotein</keyword>
<keyword evidence="2 5" id="KW-0689">Ribosomal protein</keyword>
<evidence type="ECO:0000256" key="1">
    <source>
        <dbReference type="ARBA" id="ARBA00008760"/>
    </source>
</evidence>
<evidence type="ECO:0000256" key="3">
    <source>
        <dbReference type="ARBA" id="ARBA00023274"/>
    </source>
</evidence>
<dbReference type="InterPro" id="IPR037147">
    <property type="entry name" value="Ribosomal_bL28_sf"/>
</dbReference>
<dbReference type="InterPro" id="IPR026569">
    <property type="entry name" value="Ribosomal_bL28"/>
</dbReference>
<dbReference type="InterPro" id="IPR034704">
    <property type="entry name" value="Ribosomal_bL28/bL31-like_sf"/>
</dbReference>
<evidence type="ECO:0000256" key="2">
    <source>
        <dbReference type="ARBA" id="ARBA00022980"/>
    </source>
</evidence>
<dbReference type="GO" id="GO:0006412">
    <property type="term" value="P:translation"/>
    <property type="evidence" value="ECO:0007669"/>
    <property type="project" value="UniProtKB-UniRule"/>
</dbReference>
<organism evidence="7 8">
    <name type="scientific">Kineosphaera limosa NBRC 100340</name>
    <dbReference type="NCBI Taxonomy" id="1184609"/>
    <lineage>
        <taxon>Bacteria</taxon>
        <taxon>Bacillati</taxon>
        <taxon>Actinomycetota</taxon>
        <taxon>Actinomycetes</taxon>
        <taxon>Micrococcales</taxon>
        <taxon>Dermatophilaceae</taxon>
        <taxon>Kineosphaera</taxon>
    </lineage>
</organism>
<name>K6XGP7_9MICO</name>
<dbReference type="eggNOG" id="COG0227">
    <property type="taxonomic scope" value="Bacteria"/>
</dbReference>
<dbReference type="PANTHER" id="PTHR39080">
    <property type="entry name" value="50S RIBOSOMAL PROTEIN L28"/>
    <property type="match status" value="1"/>
</dbReference>
<dbReference type="GO" id="GO:0005840">
    <property type="term" value="C:ribosome"/>
    <property type="evidence" value="ECO:0007669"/>
    <property type="project" value="UniProtKB-KW"/>
</dbReference>
<feature type="compositionally biased region" description="Polar residues" evidence="6">
    <location>
        <begin position="23"/>
        <end position="36"/>
    </location>
</feature>
<accession>K6XGP7</accession>
<dbReference type="InterPro" id="IPR050096">
    <property type="entry name" value="Bacterial_rp_bL28"/>
</dbReference>
<dbReference type="Gene3D" id="2.30.170.40">
    <property type="entry name" value="Ribosomal protein L28/L24"/>
    <property type="match status" value="1"/>
</dbReference>
<dbReference type="GO" id="GO:1990904">
    <property type="term" value="C:ribonucleoprotein complex"/>
    <property type="evidence" value="ECO:0007669"/>
    <property type="project" value="UniProtKB-KW"/>
</dbReference>
<dbReference type="PANTHER" id="PTHR39080:SF1">
    <property type="entry name" value="LARGE RIBOSOMAL SUBUNIT PROTEIN BL28A"/>
    <property type="match status" value="1"/>
</dbReference>
<sequence>MRPGGSAILDRFLLDDARPARDPTSSGHHQVSSRSQEFPVAANCDVCGKGPTFGHNISHSHRRTNRRWTPNIQRVRAKVGAAGKTPKRLNVCTSCLKAGKVQR</sequence>
<evidence type="ECO:0000256" key="6">
    <source>
        <dbReference type="SAM" id="MobiDB-lite"/>
    </source>
</evidence>
<dbReference type="GO" id="GO:0003735">
    <property type="term" value="F:structural constituent of ribosome"/>
    <property type="evidence" value="ECO:0007669"/>
    <property type="project" value="InterPro"/>
</dbReference>
<protein>
    <recommendedName>
        <fullName evidence="4 5">Large ribosomal subunit protein bL28</fullName>
    </recommendedName>
</protein>
<comment type="caution">
    <text evidence="7">The sequence shown here is derived from an EMBL/GenBank/DDBJ whole genome shotgun (WGS) entry which is preliminary data.</text>
</comment>
<proteinExistence type="inferred from homology"/>
<reference evidence="7 8" key="1">
    <citation type="submission" date="2012-08" db="EMBL/GenBank/DDBJ databases">
        <title>Whole genome shotgun sequence of Kineosphaera limosa NBRC 100340.</title>
        <authorList>
            <person name="Yoshida I."/>
            <person name="Isaki S."/>
            <person name="Hosoyama A."/>
            <person name="Tsuchikane K."/>
            <person name="Katsumata H."/>
            <person name="Ando Y."/>
            <person name="Ohji S."/>
            <person name="Hamada M."/>
            <person name="Tamura T."/>
            <person name="Yamazoe A."/>
            <person name="Yamazaki S."/>
            <person name="Fujita N."/>
        </authorList>
    </citation>
    <scope>NUCLEOTIDE SEQUENCE [LARGE SCALE GENOMIC DNA]</scope>
    <source>
        <strain evidence="7 8">NBRC 100340</strain>
    </source>
</reference>
<evidence type="ECO:0000313" key="8">
    <source>
        <dbReference type="Proteomes" id="UP000008366"/>
    </source>
</evidence>
<evidence type="ECO:0000256" key="4">
    <source>
        <dbReference type="ARBA" id="ARBA00035174"/>
    </source>
</evidence>
<dbReference type="NCBIfam" id="TIGR00009">
    <property type="entry name" value="L28"/>
    <property type="match status" value="1"/>
</dbReference>
<dbReference type="SUPFAM" id="SSF143800">
    <property type="entry name" value="L28p-like"/>
    <property type="match status" value="1"/>
</dbReference>
<comment type="similarity">
    <text evidence="1 5">Belongs to the bacterial ribosomal protein bL28 family.</text>
</comment>
<dbReference type="Proteomes" id="UP000008366">
    <property type="component" value="Unassembled WGS sequence"/>
</dbReference>
<evidence type="ECO:0000313" key="7">
    <source>
        <dbReference type="EMBL" id="GAB98014.1"/>
    </source>
</evidence>
<dbReference type="Pfam" id="PF00830">
    <property type="entry name" value="Ribosomal_L28"/>
    <property type="match status" value="1"/>
</dbReference>
<dbReference type="EMBL" id="BAHD01000094">
    <property type="protein sequence ID" value="GAB98014.1"/>
    <property type="molecule type" value="Genomic_DNA"/>
</dbReference>